<keyword evidence="2" id="KW-0732">Signal</keyword>
<reference evidence="3" key="1">
    <citation type="submission" date="2020-06" db="EMBL/GenBank/DDBJ databases">
        <authorList>
            <consortium name="Plant Systems Biology data submission"/>
        </authorList>
    </citation>
    <scope>NUCLEOTIDE SEQUENCE</scope>
    <source>
        <strain evidence="3">D6</strain>
    </source>
</reference>
<keyword evidence="3" id="KW-0575">Peroxidase</keyword>
<protein>
    <submittedName>
        <fullName evidence="3">Glutathione peroxidase</fullName>
    </submittedName>
</protein>
<sequence length="160" mass="17569">MMTGRRLVLGLLATLLLLATTTEAIYPVGHWDHCTEITSSEQLDTLIDSTLEAGQTLFAFAGNNNVRFADINLRETPIRGPPYNPGQGGWPTIRYFNNATGKEGAPYQKKMADLPMCKELGDFDRMTAYIEEAGNTKLEEGEDSDDSESESSEDTAGDEL</sequence>
<evidence type="ECO:0000313" key="4">
    <source>
        <dbReference type="Proteomes" id="UP001153069"/>
    </source>
</evidence>
<keyword evidence="4" id="KW-1185">Reference proteome</keyword>
<dbReference type="AlphaFoldDB" id="A0A9N8E558"/>
<feature type="signal peptide" evidence="2">
    <location>
        <begin position="1"/>
        <end position="24"/>
    </location>
</feature>
<evidence type="ECO:0000256" key="2">
    <source>
        <dbReference type="SAM" id="SignalP"/>
    </source>
</evidence>
<organism evidence="3 4">
    <name type="scientific">Seminavis robusta</name>
    <dbReference type="NCBI Taxonomy" id="568900"/>
    <lineage>
        <taxon>Eukaryota</taxon>
        <taxon>Sar</taxon>
        <taxon>Stramenopiles</taxon>
        <taxon>Ochrophyta</taxon>
        <taxon>Bacillariophyta</taxon>
        <taxon>Bacillariophyceae</taxon>
        <taxon>Bacillariophycidae</taxon>
        <taxon>Naviculales</taxon>
        <taxon>Naviculaceae</taxon>
        <taxon>Seminavis</taxon>
    </lineage>
</organism>
<feature type="region of interest" description="Disordered" evidence="1">
    <location>
        <begin position="131"/>
        <end position="160"/>
    </location>
</feature>
<keyword evidence="3" id="KW-0560">Oxidoreductase</keyword>
<evidence type="ECO:0000313" key="3">
    <source>
        <dbReference type="EMBL" id="CAB9514727.1"/>
    </source>
</evidence>
<proteinExistence type="predicted"/>
<accession>A0A9N8E558</accession>
<dbReference type="OrthoDB" id="39297at2759"/>
<name>A0A9N8E558_9STRA</name>
<feature type="compositionally biased region" description="Acidic residues" evidence="1">
    <location>
        <begin position="140"/>
        <end position="160"/>
    </location>
</feature>
<gene>
    <name evidence="3" type="ORF">SEMRO_671_G184790.1</name>
</gene>
<dbReference type="Proteomes" id="UP001153069">
    <property type="component" value="Unassembled WGS sequence"/>
</dbReference>
<dbReference type="EMBL" id="CAICTM010000670">
    <property type="protein sequence ID" value="CAB9514727.1"/>
    <property type="molecule type" value="Genomic_DNA"/>
</dbReference>
<evidence type="ECO:0000256" key="1">
    <source>
        <dbReference type="SAM" id="MobiDB-lite"/>
    </source>
</evidence>
<dbReference type="GO" id="GO:0004601">
    <property type="term" value="F:peroxidase activity"/>
    <property type="evidence" value="ECO:0007669"/>
    <property type="project" value="UniProtKB-KW"/>
</dbReference>
<comment type="caution">
    <text evidence="3">The sequence shown here is derived from an EMBL/GenBank/DDBJ whole genome shotgun (WGS) entry which is preliminary data.</text>
</comment>
<feature type="chain" id="PRO_5040259918" evidence="2">
    <location>
        <begin position="25"/>
        <end position="160"/>
    </location>
</feature>